<comment type="caution">
    <text evidence="7">The sequence shown here is derived from an EMBL/GenBank/DDBJ whole genome shotgun (WGS) entry which is preliminary data.</text>
</comment>
<proteinExistence type="predicted"/>
<comment type="function">
    <text evidence="5">Part of the ABC transporter complex HmuTUV involved in hemin import. Responsible for energy coupling to the transport system.</text>
</comment>
<keyword evidence="1" id="KW-0813">Transport</keyword>
<reference evidence="7 8" key="1">
    <citation type="submission" date="2018-05" db="EMBL/GenBank/DDBJ databases">
        <title>Rhodohalobacter halophilus gen. nov., sp. nov., a moderately halophilic member of the family Balneolaceae.</title>
        <authorList>
            <person name="Liu Z.-W."/>
        </authorList>
    </citation>
    <scope>NUCLEOTIDE SEQUENCE [LARGE SCALE GENOMIC DNA]</scope>
    <source>
        <strain evidence="7 8">8A47</strain>
    </source>
</reference>
<keyword evidence="8" id="KW-1185">Reference proteome</keyword>
<dbReference type="PROSITE" id="PS00211">
    <property type="entry name" value="ABC_TRANSPORTER_1"/>
    <property type="match status" value="1"/>
</dbReference>
<keyword evidence="3 7" id="KW-0067">ATP-binding</keyword>
<dbReference type="Proteomes" id="UP000245533">
    <property type="component" value="Unassembled WGS sequence"/>
</dbReference>
<dbReference type="InterPro" id="IPR003439">
    <property type="entry name" value="ABC_transporter-like_ATP-bd"/>
</dbReference>
<dbReference type="InterPro" id="IPR003593">
    <property type="entry name" value="AAA+_ATPase"/>
</dbReference>
<evidence type="ECO:0000313" key="8">
    <source>
        <dbReference type="Proteomes" id="UP000245533"/>
    </source>
</evidence>
<dbReference type="NCBIfam" id="NF010068">
    <property type="entry name" value="PRK13548.1"/>
    <property type="match status" value="1"/>
</dbReference>
<name>A0A316TY46_9BACT</name>
<sequence length="271" mass="30141">MIDAKNITVKIDDKTLVNNVSMRLEPGKFSVILGKNGAGKSTFLKALTGDITPFEGMVLVNGKNLDSVSPVKLARKRAVMMQELHLSFSFTALEVVLMGRSPHSSGFESAGDQKIAMECLKRAGVDHLADRAFPTLSGGEKQRVQFARMLAQLWDRVQQQLPCCLLLDEPLSSLDLAHQHNMMHLVKSLSRSGVAVMMILHDLNLAAQYADEVHVMKEGRTFALGSPHEVFKPEIIEMAFDCPVHIMQHPHHRCPLVIASNQIDERMRKVI</sequence>
<accession>A0A316TY46</accession>
<dbReference type="CDD" id="cd03214">
    <property type="entry name" value="ABC_Iron-Siderophores_B12_Hemin"/>
    <property type="match status" value="1"/>
</dbReference>
<dbReference type="PANTHER" id="PTHR42794:SF1">
    <property type="entry name" value="HEMIN IMPORT ATP-BINDING PROTEIN HMUV"/>
    <property type="match status" value="1"/>
</dbReference>
<protein>
    <submittedName>
        <fullName evidence="7">Heme ABC transporter ATP-binding protein</fullName>
    </submittedName>
</protein>
<dbReference type="GO" id="GO:0016887">
    <property type="term" value="F:ATP hydrolysis activity"/>
    <property type="evidence" value="ECO:0007669"/>
    <property type="project" value="InterPro"/>
</dbReference>
<dbReference type="OrthoDB" id="9787851at2"/>
<feature type="domain" description="ABC transporter" evidence="6">
    <location>
        <begin position="2"/>
        <end position="243"/>
    </location>
</feature>
<keyword evidence="4" id="KW-1278">Translocase</keyword>
<dbReference type="Gene3D" id="3.40.50.300">
    <property type="entry name" value="P-loop containing nucleotide triphosphate hydrolases"/>
    <property type="match status" value="1"/>
</dbReference>
<dbReference type="InterPro" id="IPR027417">
    <property type="entry name" value="P-loop_NTPase"/>
</dbReference>
<dbReference type="SUPFAM" id="SSF52540">
    <property type="entry name" value="P-loop containing nucleoside triphosphate hydrolases"/>
    <property type="match status" value="1"/>
</dbReference>
<evidence type="ECO:0000256" key="1">
    <source>
        <dbReference type="ARBA" id="ARBA00022448"/>
    </source>
</evidence>
<dbReference type="GO" id="GO:0005524">
    <property type="term" value="F:ATP binding"/>
    <property type="evidence" value="ECO:0007669"/>
    <property type="project" value="UniProtKB-KW"/>
</dbReference>
<dbReference type="SMART" id="SM00382">
    <property type="entry name" value="AAA"/>
    <property type="match status" value="1"/>
</dbReference>
<dbReference type="EMBL" id="QGGB01000002">
    <property type="protein sequence ID" value="PWN07674.1"/>
    <property type="molecule type" value="Genomic_DNA"/>
</dbReference>
<gene>
    <name evidence="7" type="ORF">DDZ15_01220</name>
</gene>
<evidence type="ECO:0000256" key="2">
    <source>
        <dbReference type="ARBA" id="ARBA00022741"/>
    </source>
</evidence>
<evidence type="ECO:0000259" key="6">
    <source>
        <dbReference type="PROSITE" id="PS50893"/>
    </source>
</evidence>
<evidence type="ECO:0000256" key="3">
    <source>
        <dbReference type="ARBA" id="ARBA00022840"/>
    </source>
</evidence>
<dbReference type="PANTHER" id="PTHR42794">
    <property type="entry name" value="HEMIN IMPORT ATP-BINDING PROTEIN HMUV"/>
    <property type="match status" value="1"/>
</dbReference>
<keyword evidence="2" id="KW-0547">Nucleotide-binding</keyword>
<dbReference type="Pfam" id="PF00005">
    <property type="entry name" value="ABC_tran"/>
    <property type="match status" value="1"/>
</dbReference>
<evidence type="ECO:0000313" key="7">
    <source>
        <dbReference type="EMBL" id="PWN07674.1"/>
    </source>
</evidence>
<organism evidence="7 8">
    <name type="scientific">Rhodohalobacter mucosus</name>
    <dbReference type="NCBI Taxonomy" id="2079485"/>
    <lineage>
        <taxon>Bacteria</taxon>
        <taxon>Pseudomonadati</taxon>
        <taxon>Balneolota</taxon>
        <taxon>Balneolia</taxon>
        <taxon>Balneolales</taxon>
        <taxon>Balneolaceae</taxon>
        <taxon>Rhodohalobacter</taxon>
    </lineage>
</organism>
<dbReference type="AlphaFoldDB" id="A0A316TY46"/>
<dbReference type="RefSeq" id="WP_109644050.1">
    <property type="nucleotide sequence ID" value="NZ_QGGB01000002.1"/>
</dbReference>
<dbReference type="PROSITE" id="PS50893">
    <property type="entry name" value="ABC_TRANSPORTER_2"/>
    <property type="match status" value="1"/>
</dbReference>
<evidence type="ECO:0000256" key="4">
    <source>
        <dbReference type="ARBA" id="ARBA00022967"/>
    </source>
</evidence>
<dbReference type="InterPro" id="IPR017871">
    <property type="entry name" value="ABC_transporter-like_CS"/>
</dbReference>
<evidence type="ECO:0000256" key="5">
    <source>
        <dbReference type="ARBA" id="ARBA00037066"/>
    </source>
</evidence>